<proteinExistence type="predicted"/>
<keyword evidence="1" id="KW-0812">Transmembrane</keyword>
<evidence type="ECO:0000256" key="1">
    <source>
        <dbReference type="SAM" id="Phobius"/>
    </source>
</evidence>
<accession>A0A0F9EPV9</accession>
<dbReference type="AlphaFoldDB" id="A0A0F9EPV9"/>
<name>A0A0F9EPV9_9ZZZZ</name>
<evidence type="ECO:0000313" key="2">
    <source>
        <dbReference type="EMBL" id="KKL76163.1"/>
    </source>
</evidence>
<dbReference type="PROSITE" id="PS51257">
    <property type="entry name" value="PROKAR_LIPOPROTEIN"/>
    <property type="match status" value="1"/>
</dbReference>
<keyword evidence="1" id="KW-1133">Transmembrane helix</keyword>
<dbReference type="EMBL" id="LAZR01024137">
    <property type="protein sequence ID" value="KKL76163.1"/>
    <property type="molecule type" value="Genomic_DNA"/>
</dbReference>
<reference evidence="2" key="1">
    <citation type="journal article" date="2015" name="Nature">
        <title>Complex archaea that bridge the gap between prokaryotes and eukaryotes.</title>
        <authorList>
            <person name="Spang A."/>
            <person name="Saw J.H."/>
            <person name="Jorgensen S.L."/>
            <person name="Zaremba-Niedzwiedzka K."/>
            <person name="Martijn J."/>
            <person name="Lind A.E."/>
            <person name="van Eijk R."/>
            <person name="Schleper C."/>
            <person name="Guy L."/>
            <person name="Ettema T.J."/>
        </authorList>
    </citation>
    <scope>NUCLEOTIDE SEQUENCE</scope>
</reference>
<protein>
    <submittedName>
        <fullName evidence="2">Uncharacterized protein</fullName>
    </submittedName>
</protein>
<feature type="transmembrane region" description="Helical" evidence="1">
    <location>
        <begin position="86"/>
        <end position="110"/>
    </location>
</feature>
<comment type="caution">
    <text evidence="2">The sequence shown here is derived from an EMBL/GenBank/DDBJ whole genome shotgun (WGS) entry which is preliminary data.</text>
</comment>
<sequence length="116" mass="13179">MREVIDNLQTTSWLFPVFSGFIVISCVVYCLIWWQPHPMTIFDVDCSIVCWNFCRTMSKFWAAVAIIVASLSVLSGILFKFESKYAIMLAAFSGILTLPVGVLPLITIWLNRNSNH</sequence>
<organism evidence="2">
    <name type="scientific">marine sediment metagenome</name>
    <dbReference type="NCBI Taxonomy" id="412755"/>
    <lineage>
        <taxon>unclassified sequences</taxon>
        <taxon>metagenomes</taxon>
        <taxon>ecological metagenomes</taxon>
    </lineage>
</organism>
<keyword evidence="1" id="KW-0472">Membrane</keyword>
<feature type="transmembrane region" description="Helical" evidence="1">
    <location>
        <begin position="60"/>
        <end position="79"/>
    </location>
</feature>
<feature type="transmembrane region" description="Helical" evidence="1">
    <location>
        <begin position="12"/>
        <end position="34"/>
    </location>
</feature>
<gene>
    <name evidence="2" type="ORF">LCGC14_2047630</name>
</gene>